<evidence type="ECO:0000313" key="2">
    <source>
        <dbReference type="EMBL" id="KAJ1092365.1"/>
    </source>
</evidence>
<keyword evidence="1" id="KW-0812">Transmembrane</keyword>
<keyword evidence="3" id="KW-1185">Reference proteome</keyword>
<dbReference type="Proteomes" id="UP001066276">
    <property type="component" value="Chromosome 11"/>
</dbReference>
<organism evidence="2 3">
    <name type="scientific">Pleurodeles waltl</name>
    <name type="common">Iberian ribbed newt</name>
    <dbReference type="NCBI Taxonomy" id="8319"/>
    <lineage>
        <taxon>Eukaryota</taxon>
        <taxon>Metazoa</taxon>
        <taxon>Chordata</taxon>
        <taxon>Craniata</taxon>
        <taxon>Vertebrata</taxon>
        <taxon>Euteleostomi</taxon>
        <taxon>Amphibia</taxon>
        <taxon>Batrachia</taxon>
        <taxon>Caudata</taxon>
        <taxon>Salamandroidea</taxon>
        <taxon>Salamandridae</taxon>
        <taxon>Pleurodelinae</taxon>
        <taxon>Pleurodeles</taxon>
    </lineage>
</organism>
<comment type="caution">
    <text evidence="2">The sequence shown here is derived from an EMBL/GenBank/DDBJ whole genome shotgun (WGS) entry which is preliminary data.</text>
</comment>
<accession>A0AAV7LP73</accession>
<sequence length="125" mass="13728">MREAKQGRSRSGEVEELRAVKLGRSRSGEVVGMQATKQARKGQTPLGVLLVSAYFCFVAFAFLRGHPIPCPPPIPAAFFPPTVLASSPACLPVSSSHRYLWRPLHGLCEQQLPSWSVRYCPLPVL</sequence>
<keyword evidence="1" id="KW-1133">Transmembrane helix</keyword>
<dbReference type="EMBL" id="JANPWB010000015">
    <property type="protein sequence ID" value="KAJ1092365.1"/>
    <property type="molecule type" value="Genomic_DNA"/>
</dbReference>
<evidence type="ECO:0000313" key="3">
    <source>
        <dbReference type="Proteomes" id="UP001066276"/>
    </source>
</evidence>
<name>A0AAV7LP73_PLEWA</name>
<feature type="transmembrane region" description="Helical" evidence="1">
    <location>
        <begin position="46"/>
        <end position="63"/>
    </location>
</feature>
<reference evidence="2" key="1">
    <citation type="journal article" date="2022" name="bioRxiv">
        <title>Sequencing and chromosome-scale assembly of the giantPleurodeles waltlgenome.</title>
        <authorList>
            <person name="Brown T."/>
            <person name="Elewa A."/>
            <person name="Iarovenko S."/>
            <person name="Subramanian E."/>
            <person name="Araus A.J."/>
            <person name="Petzold A."/>
            <person name="Susuki M."/>
            <person name="Suzuki K.-i.T."/>
            <person name="Hayashi T."/>
            <person name="Toyoda A."/>
            <person name="Oliveira C."/>
            <person name="Osipova E."/>
            <person name="Leigh N.D."/>
            <person name="Simon A."/>
            <person name="Yun M.H."/>
        </authorList>
    </citation>
    <scope>NUCLEOTIDE SEQUENCE</scope>
    <source>
        <strain evidence="2">20211129_DDA</strain>
        <tissue evidence="2">Liver</tissue>
    </source>
</reference>
<gene>
    <name evidence="2" type="ORF">NDU88_005475</name>
</gene>
<keyword evidence="1" id="KW-0472">Membrane</keyword>
<evidence type="ECO:0000256" key="1">
    <source>
        <dbReference type="SAM" id="Phobius"/>
    </source>
</evidence>
<protein>
    <submittedName>
        <fullName evidence="2">Uncharacterized protein</fullName>
    </submittedName>
</protein>
<dbReference type="AlphaFoldDB" id="A0AAV7LP73"/>
<proteinExistence type="predicted"/>